<proteinExistence type="predicted"/>
<feature type="chain" id="PRO_5042268322" description="CBM21 domain-containing protein" evidence="3">
    <location>
        <begin position="23"/>
        <end position="541"/>
    </location>
</feature>
<feature type="coiled-coil region" evidence="1">
    <location>
        <begin position="216"/>
        <end position="250"/>
    </location>
</feature>
<keyword evidence="3" id="KW-0732">Signal</keyword>
<dbReference type="Pfam" id="PF03370">
    <property type="entry name" value="CBM_21"/>
    <property type="match status" value="1"/>
</dbReference>
<protein>
    <recommendedName>
        <fullName evidence="4">CBM21 domain-containing protein</fullName>
    </recommendedName>
</protein>
<name>A0AAD5Q5A6_PYTIN</name>
<keyword evidence="6" id="KW-1185">Reference proteome</keyword>
<feature type="domain" description="CBM21" evidence="4">
    <location>
        <begin position="17"/>
        <end position="120"/>
    </location>
</feature>
<dbReference type="InterPro" id="IPR005036">
    <property type="entry name" value="CBM21_dom"/>
</dbReference>
<sequence length="541" mass="59394">MVFAAVKSVLAVVTLAAATTAAQEVKLSTFSFDGKTLSGAVSVQNLAFNKVVNVIYANGANKWGNTCAATYKSGPDAGNKEAWSFACPIKADGVSQFYIEYKVNGKTYYDNNGAEGMNFQVATGAAAATGFQPDIDEYFAKGGETLKQLLLANVSPKVAGALPGVVIAATASEANNYIYHWRLRIKSDRTPSPPSNASLDERAMEPSQQKRKRSTYEARKIEIQELQQDLQLLQSQLLELQRTRRQQDDDDEPTLAQSLARHEQLSVDVARTDRLLASLGSALFRHQTDTLRSPMHTFVHLSASPDARIQALLALHPIKIRQGVGAILDRMACLDLTRDSRQIHEFESPDGDWIVSILDLTRFHGVTDVRSVHEANVQQHRWQEITVSEALGIVSVVESELEAAESGVQQTTQCHFLTSLGAGVQKEHNLVTFAEFSAASEQLAGPHSVFMLDFVDEDDESPYRPHERLREDVTAVNFAVNANTLDPTAPSDVIFARLAFMKLHKSQCATPPALVQHARDIIVPWGRTLLSDLKQRLGVSS</sequence>
<evidence type="ECO:0000313" key="6">
    <source>
        <dbReference type="Proteomes" id="UP001209570"/>
    </source>
</evidence>
<evidence type="ECO:0000256" key="1">
    <source>
        <dbReference type="SAM" id="Coils"/>
    </source>
</evidence>
<accession>A0AAD5Q5A6</accession>
<keyword evidence="1" id="KW-0175">Coiled coil</keyword>
<dbReference type="EMBL" id="JAKCXM010000410">
    <property type="protein sequence ID" value="KAJ0394446.1"/>
    <property type="molecule type" value="Genomic_DNA"/>
</dbReference>
<dbReference type="InterPro" id="IPR038175">
    <property type="entry name" value="CBM21_dom_sf"/>
</dbReference>
<organism evidence="5 6">
    <name type="scientific">Pythium insidiosum</name>
    <name type="common">Pythiosis disease agent</name>
    <dbReference type="NCBI Taxonomy" id="114742"/>
    <lineage>
        <taxon>Eukaryota</taxon>
        <taxon>Sar</taxon>
        <taxon>Stramenopiles</taxon>
        <taxon>Oomycota</taxon>
        <taxon>Peronosporomycetes</taxon>
        <taxon>Pythiales</taxon>
        <taxon>Pythiaceae</taxon>
        <taxon>Pythium</taxon>
    </lineage>
</organism>
<dbReference type="Proteomes" id="UP001209570">
    <property type="component" value="Unassembled WGS sequence"/>
</dbReference>
<feature type="signal peptide" evidence="3">
    <location>
        <begin position="1"/>
        <end position="22"/>
    </location>
</feature>
<feature type="region of interest" description="Disordered" evidence="2">
    <location>
        <begin position="189"/>
        <end position="216"/>
    </location>
</feature>
<evidence type="ECO:0000259" key="4">
    <source>
        <dbReference type="PROSITE" id="PS51159"/>
    </source>
</evidence>
<evidence type="ECO:0000256" key="2">
    <source>
        <dbReference type="SAM" id="MobiDB-lite"/>
    </source>
</evidence>
<dbReference type="Gene3D" id="2.60.40.2440">
    <property type="entry name" value="Carbohydrate binding type-21 domain"/>
    <property type="match status" value="1"/>
</dbReference>
<dbReference type="PROSITE" id="PS51159">
    <property type="entry name" value="CBM21"/>
    <property type="match status" value="1"/>
</dbReference>
<evidence type="ECO:0000256" key="3">
    <source>
        <dbReference type="SAM" id="SignalP"/>
    </source>
</evidence>
<gene>
    <name evidence="5" type="ORF">P43SY_009669</name>
</gene>
<evidence type="ECO:0000313" key="5">
    <source>
        <dbReference type="EMBL" id="KAJ0394446.1"/>
    </source>
</evidence>
<comment type="caution">
    <text evidence="5">The sequence shown here is derived from an EMBL/GenBank/DDBJ whole genome shotgun (WGS) entry which is preliminary data.</text>
</comment>
<dbReference type="AlphaFoldDB" id="A0AAD5Q5A6"/>
<reference evidence="5" key="1">
    <citation type="submission" date="2021-12" db="EMBL/GenBank/DDBJ databases">
        <title>Prjna785345.</title>
        <authorList>
            <person name="Rujirawat T."/>
            <person name="Krajaejun T."/>
        </authorList>
    </citation>
    <scope>NUCLEOTIDE SEQUENCE</scope>
    <source>
        <strain evidence="5">Pi057C3</strain>
    </source>
</reference>